<proteinExistence type="predicted"/>
<protein>
    <submittedName>
        <fullName evidence="1">Putative trypsin-like peptidase domain containing protein</fullName>
    </submittedName>
</protein>
<dbReference type="InterPro" id="IPR033116">
    <property type="entry name" value="TRYPSIN_SER"/>
</dbReference>
<evidence type="ECO:0000313" key="1">
    <source>
        <dbReference type="EMBL" id="QJA57154.1"/>
    </source>
</evidence>
<dbReference type="InterPro" id="IPR009003">
    <property type="entry name" value="Peptidase_S1_PA"/>
</dbReference>
<dbReference type="PANTHER" id="PTHR43019">
    <property type="entry name" value="SERINE ENDOPROTEASE DEGS"/>
    <property type="match status" value="1"/>
</dbReference>
<evidence type="ECO:0000313" key="2">
    <source>
        <dbReference type="EMBL" id="QJA77561.1"/>
    </source>
</evidence>
<dbReference type="EMBL" id="MT142289">
    <property type="protein sequence ID" value="QJA77561.1"/>
    <property type="molecule type" value="Genomic_DNA"/>
</dbReference>
<dbReference type="Gene3D" id="2.40.10.120">
    <property type="match status" value="1"/>
</dbReference>
<dbReference type="Pfam" id="PF13365">
    <property type="entry name" value="Trypsin_2"/>
    <property type="match status" value="1"/>
</dbReference>
<gene>
    <name evidence="2" type="ORF">MM415A01281_0015</name>
    <name evidence="1" type="ORF">MM415B01699_0004</name>
</gene>
<dbReference type="AlphaFoldDB" id="A0A6M3IIB8"/>
<organism evidence="1">
    <name type="scientific">viral metagenome</name>
    <dbReference type="NCBI Taxonomy" id="1070528"/>
    <lineage>
        <taxon>unclassified sequences</taxon>
        <taxon>metagenomes</taxon>
        <taxon>organismal metagenomes</taxon>
    </lineage>
</organism>
<name>A0A6M3IIB8_9ZZZZ</name>
<accession>A0A6M3IIB8</accession>
<sequence length="293" mass="32485">MFKALRLACFLGVFLLVTALGHLSVVYAYDQEKPENRTQLLSNDNEYSYVRIRTFGTAIGMYYDARVDGGWRTRQGVFEQGGSGFVVKNGYILTAAHVVIPEMASVVSGKYSTDVRALYKVLKQIILVYHFSDTPFVATIHYLNPEYDIAILRCDDGKDILMPLPYPIEFKGVGIQELPMGYGTYVGIRTGDIVCTVVHDRDAEGDLSMSVHLEYGIVNAPEPTGKDNRSIAWFNPWDITLSLSVRPGDSGSPLFAFDNGRPVIVGIVRAASLTEPIGFAVLLPMVDRYLELP</sequence>
<dbReference type="PROSITE" id="PS00135">
    <property type="entry name" value="TRYPSIN_SER"/>
    <property type="match status" value="1"/>
</dbReference>
<reference evidence="1" key="1">
    <citation type="submission" date="2020-03" db="EMBL/GenBank/DDBJ databases">
        <title>The deep terrestrial virosphere.</title>
        <authorList>
            <person name="Holmfeldt K."/>
            <person name="Nilsson E."/>
            <person name="Simone D."/>
            <person name="Lopez-Fernandez M."/>
            <person name="Wu X."/>
            <person name="de Brujin I."/>
            <person name="Lundin D."/>
            <person name="Andersson A."/>
            <person name="Bertilsson S."/>
            <person name="Dopson M."/>
        </authorList>
    </citation>
    <scope>NUCLEOTIDE SEQUENCE</scope>
    <source>
        <strain evidence="2">MM415A01281</strain>
        <strain evidence="1">MM415B01699</strain>
    </source>
</reference>
<dbReference type="EMBL" id="MT141257">
    <property type="protein sequence ID" value="QJA57154.1"/>
    <property type="molecule type" value="Genomic_DNA"/>
</dbReference>
<dbReference type="SUPFAM" id="SSF50494">
    <property type="entry name" value="Trypsin-like serine proteases"/>
    <property type="match status" value="1"/>
</dbReference>